<evidence type="ECO:0000256" key="2">
    <source>
        <dbReference type="ARBA" id="ARBA00005314"/>
    </source>
</evidence>
<dbReference type="GeneID" id="101361735"/>
<evidence type="ECO:0000259" key="17">
    <source>
        <dbReference type="PROSITE" id="PS50227"/>
    </source>
</evidence>
<feature type="region of interest" description="Disordered" evidence="15">
    <location>
        <begin position="677"/>
        <end position="696"/>
    </location>
</feature>
<evidence type="ECO:0000313" key="19">
    <source>
        <dbReference type="Proteomes" id="UP000248480"/>
    </source>
</evidence>
<dbReference type="SMART" id="SM00008">
    <property type="entry name" value="HormR"/>
    <property type="match status" value="1"/>
</dbReference>
<dbReference type="Pfam" id="PF02793">
    <property type="entry name" value="HRM"/>
    <property type="match status" value="1"/>
</dbReference>
<evidence type="ECO:0000256" key="10">
    <source>
        <dbReference type="ARBA" id="ARBA00023157"/>
    </source>
</evidence>
<dbReference type="GO" id="GO:0015055">
    <property type="term" value="F:secretin receptor activity"/>
    <property type="evidence" value="ECO:0007669"/>
    <property type="project" value="TreeGrafter"/>
</dbReference>
<keyword evidence="9 16" id="KW-0472">Membrane</keyword>
<feature type="transmembrane region" description="Helical" evidence="16">
    <location>
        <begin position="428"/>
        <end position="449"/>
    </location>
</feature>
<dbReference type="CTD" id="6344"/>
<evidence type="ECO:0000256" key="5">
    <source>
        <dbReference type="ARBA" id="ARBA00022692"/>
    </source>
</evidence>
<evidence type="ECO:0000256" key="4">
    <source>
        <dbReference type="ARBA" id="ARBA00022553"/>
    </source>
</evidence>
<dbReference type="PANTHER" id="PTHR45620">
    <property type="entry name" value="PDF RECEPTOR-LIKE PROTEIN-RELATED"/>
    <property type="match status" value="1"/>
</dbReference>
<name>A0A2Y9G1L0_TRIMA</name>
<keyword evidence="3" id="KW-1003">Cell membrane</keyword>
<feature type="transmembrane region" description="Helical" evidence="16">
    <location>
        <begin position="544"/>
        <end position="568"/>
    </location>
</feature>
<dbReference type="OrthoDB" id="5967113at2759"/>
<evidence type="ECO:0000256" key="9">
    <source>
        <dbReference type="ARBA" id="ARBA00023136"/>
    </source>
</evidence>
<keyword evidence="6" id="KW-0732">Signal</keyword>
<evidence type="ECO:0000256" key="11">
    <source>
        <dbReference type="ARBA" id="ARBA00023170"/>
    </source>
</evidence>
<feature type="domain" description="G-protein coupled receptors family 2 profile 2" evidence="18">
    <location>
        <begin position="391"/>
        <end position="640"/>
    </location>
</feature>
<evidence type="ECO:0000259" key="18">
    <source>
        <dbReference type="PROSITE" id="PS50261"/>
    </source>
</evidence>
<dbReference type="FunCoup" id="A0A2Y9G1L0">
    <property type="interactions" value="343"/>
</dbReference>
<feature type="transmembrane region" description="Helical" evidence="16">
    <location>
        <begin position="506"/>
        <end position="524"/>
    </location>
</feature>
<dbReference type="InterPro" id="IPR050332">
    <property type="entry name" value="GPCR_2"/>
</dbReference>
<feature type="compositionally biased region" description="Polar residues" evidence="15">
    <location>
        <begin position="677"/>
        <end position="689"/>
    </location>
</feature>
<feature type="transmembrane region" description="Helical" evidence="16">
    <location>
        <begin position="618"/>
        <end position="639"/>
    </location>
</feature>
<dbReference type="STRING" id="127582.A0A2Y9G1L0"/>
<dbReference type="PROSITE" id="PS50227">
    <property type="entry name" value="G_PROTEIN_RECEP_F2_3"/>
    <property type="match status" value="1"/>
</dbReference>
<gene>
    <name evidence="20" type="primary">SCTR</name>
</gene>
<proteinExistence type="inferred from homology"/>
<evidence type="ECO:0000256" key="14">
    <source>
        <dbReference type="ARBA" id="ARBA00074256"/>
    </source>
</evidence>
<feature type="region of interest" description="Disordered" evidence="15">
    <location>
        <begin position="114"/>
        <end position="186"/>
    </location>
</feature>
<dbReference type="Proteomes" id="UP000248480">
    <property type="component" value="Unplaced"/>
</dbReference>
<dbReference type="PRINTS" id="PR00249">
    <property type="entry name" value="GPCRSECRETIN"/>
</dbReference>
<dbReference type="SUPFAM" id="SSF111418">
    <property type="entry name" value="Hormone receptor domain"/>
    <property type="match status" value="1"/>
</dbReference>
<dbReference type="Gene3D" id="4.10.1240.10">
    <property type="entry name" value="GPCR, family 2, extracellular hormone receptor domain"/>
    <property type="match status" value="1"/>
</dbReference>
<dbReference type="FunFam" id="4.10.1240.10:FF:000018">
    <property type="entry name" value="Secretin receptor"/>
    <property type="match status" value="1"/>
</dbReference>
<evidence type="ECO:0000256" key="12">
    <source>
        <dbReference type="ARBA" id="ARBA00023180"/>
    </source>
</evidence>
<evidence type="ECO:0000256" key="15">
    <source>
        <dbReference type="SAM" id="MobiDB-lite"/>
    </source>
</evidence>
<feature type="transmembrane region" description="Helical" evidence="16">
    <location>
        <begin position="588"/>
        <end position="606"/>
    </location>
</feature>
<dbReference type="GO" id="GO:0016323">
    <property type="term" value="C:basolateral plasma membrane"/>
    <property type="evidence" value="ECO:0007669"/>
    <property type="project" value="UniProtKB-SubCell"/>
</dbReference>
<reference evidence="20" key="1">
    <citation type="submission" date="2025-08" db="UniProtKB">
        <authorList>
            <consortium name="RefSeq"/>
        </authorList>
    </citation>
    <scope>IDENTIFICATION</scope>
</reference>
<evidence type="ECO:0000313" key="20">
    <source>
        <dbReference type="RefSeq" id="XP_012414953.1"/>
    </source>
</evidence>
<dbReference type="GO" id="GO:0007166">
    <property type="term" value="P:cell surface receptor signaling pathway"/>
    <property type="evidence" value="ECO:0007669"/>
    <property type="project" value="InterPro"/>
</dbReference>
<evidence type="ECO:0000256" key="16">
    <source>
        <dbReference type="SAM" id="Phobius"/>
    </source>
</evidence>
<dbReference type="FunFam" id="1.20.1070.10:FF:000032">
    <property type="entry name" value="Vasoactive intestinal polypeptide receptor 1"/>
    <property type="match status" value="1"/>
</dbReference>
<dbReference type="PROSITE" id="PS50261">
    <property type="entry name" value="G_PROTEIN_RECEP_F2_4"/>
    <property type="match status" value="1"/>
</dbReference>
<feature type="domain" description="G-protein coupled receptors family 2 profile 1" evidence="17">
    <location>
        <begin position="293"/>
        <end position="376"/>
    </location>
</feature>
<sequence length="696" mass="77144">MQEELQLSAPSRWSPPAQAQMRKDARKLKASRLFIFSTAPQCLVHQMILCAWKALPACPLLVASARARACGSQLQVPAPSLCLLPATVRAPARQPVVPRQSGCVEARRQRRVLISGPGGLARTVTSPRSSSPGPPQVGWPSRGSSGPGGRPGPKTLRGALSSRAGGTYRPAAVGARPEERAGHHAPPPAVAAVAASRLFRAPRESEGLFEERASLVNHVLQSQTCRPRASQLGYEDSGVFQSPFQNLHMFRPTTPSFSTDGLASNFLRVRTTWVGAFPRLCDVLQVLWAERDQCLQDLSREWTDDLGVEQPTPGCEGLWDNMSCWPSAEPGWTVEVGCPRFLQMLTGRNGSMFRNCTRGGWSETFPTPDVACGIDVNNLSNEKRHAYLLKLKVMYTVGYSSSLVMLLVALSILCAFRRLHCTRNYIHMHLFVSFILRALSNFIKDAVLFSDDAAHCDAPRVGCKLVMVFFQYCIVANYTWLLVEGLYLHALLVISFFSERKCLQGFVALGWGSPAIFVTSWAITRHFLEDVGCWDINANASIWWVIRGPVIVSILINFILFINILRILMKKLRTQEARGNEGHHYKRLAKSTLLLIPLFGVHYMVFAFSPEDAMEIQLFFELALGSFQGLVVAVLYCFLNGEVQLEVQKKWQQWHLHELPMRPVALSSSFGTNGLTHGTKASPSEQSRGTCRASVI</sequence>
<dbReference type="RefSeq" id="XP_012414953.1">
    <property type="nucleotide sequence ID" value="XM_012559499.1"/>
</dbReference>
<dbReference type="Gene3D" id="1.20.1070.10">
    <property type="entry name" value="Rhodopsin 7-helix transmembrane proteins"/>
    <property type="match status" value="1"/>
</dbReference>
<comment type="similarity">
    <text evidence="2">Belongs to the G-protein coupled receptor 2 family.</text>
</comment>
<keyword evidence="13" id="KW-0807">Transducer</keyword>
<dbReference type="SUPFAM" id="SSF81321">
    <property type="entry name" value="Family A G protein-coupled receptor-like"/>
    <property type="match status" value="1"/>
</dbReference>
<dbReference type="InterPro" id="IPR036445">
    <property type="entry name" value="GPCR_2_extracell_dom_sf"/>
</dbReference>
<dbReference type="GO" id="GO:0008528">
    <property type="term" value="F:G protein-coupled peptide receptor activity"/>
    <property type="evidence" value="ECO:0007669"/>
    <property type="project" value="TreeGrafter"/>
</dbReference>
<dbReference type="InterPro" id="IPR017981">
    <property type="entry name" value="GPCR_2-like_7TM"/>
</dbReference>
<keyword evidence="12" id="KW-0325">Glycoprotein</keyword>
<dbReference type="InterPro" id="IPR001879">
    <property type="entry name" value="GPCR_2_extracellular_dom"/>
</dbReference>
<protein>
    <recommendedName>
        <fullName evidence="14">Secretin receptor</fullName>
    </recommendedName>
</protein>
<dbReference type="PROSITE" id="PS00649">
    <property type="entry name" value="G_PROTEIN_RECEP_F2_1"/>
    <property type="match status" value="1"/>
</dbReference>
<dbReference type="GO" id="GO:0017046">
    <property type="term" value="F:peptide hormone binding"/>
    <property type="evidence" value="ECO:0007669"/>
    <property type="project" value="TreeGrafter"/>
</dbReference>
<keyword evidence="19" id="KW-1185">Reference proteome</keyword>
<dbReference type="CDD" id="cd15275">
    <property type="entry name" value="7tmB1_secretin"/>
    <property type="match status" value="1"/>
</dbReference>
<dbReference type="InParanoid" id="A0A2Y9G1L0"/>
<dbReference type="InterPro" id="IPR002144">
    <property type="entry name" value="GPCR_2_secretin_rcpt"/>
</dbReference>
<feature type="transmembrane region" description="Helical" evidence="16">
    <location>
        <begin position="393"/>
        <end position="416"/>
    </location>
</feature>
<keyword evidence="4" id="KW-0597">Phosphoprotein</keyword>
<dbReference type="KEGG" id="tmu:101361735"/>
<evidence type="ECO:0000256" key="7">
    <source>
        <dbReference type="ARBA" id="ARBA00022989"/>
    </source>
</evidence>
<evidence type="ECO:0000256" key="1">
    <source>
        <dbReference type="ARBA" id="ARBA00004554"/>
    </source>
</evidence>
<dbReference type="InterPro" id="IPR017983">
    <property type="entry name" value="GPCR_2_secretin-like_CS"/>
</dbReference>
<evidence type="ECO:0000256" key="3">
    <source>
        <dbReference type="ARBA" id="ARBA00022475"/>
    </source>
</evidence>
<comment type="subcellular location">
    <subcellularLocation>
        <location evidence="1">Basolateral cell membrane</location>
        <topology evidence="1">Multi-pass membrane protein</topology>
    </subcellularLocation>
</comment>
<keyword evidence="5 16" id="KW-0812">Transmembrane</keyword>
<keyword evidence="7 16" id="KW-1133">Transmembrane helix</keyword>
<dbReference type="InterPro" id="IPR000832">
    <property type="entry name" value="GPCR_2_secretin-like"/>
</dbReference>
<dbReference type="InterPro" id="IPR047037">
    <property type="entry name" value="Secretin_7TM"/>
</dbReference>
<dbReference type="PRINTS" id="PR00490">
    <property type="entry name" value="SECRETINR"/>
</dbReference>
<keyword evidence="8" id="KW-0297">G-protein coupled receptor</keyword>
<accession>A0A2Y9G1L0</accession>
<dbReference type="PANTHER" id="PTHR45620:SF13">
    <property type="entry name" value="SECRETIN RECEPTOR"/>
    <property type="match status" value="1"/>
</dbReference>
<dbReference type="Pfam" id="PF00002">
    <property type="entry name" value="7tm_2"/>
    <property type="match status" value="1"/>
</dbReference>
<keyword evidence="11 20" id="KW-0675">Receptor</keyword>
<evidence type="ECO:0000256" key="13">
    <source>
        <dbReference type="ARBA" id="ARBA00023224"/>
    </source>
</evidence>
<organism evidence="19 20">
    <name type="scientific">Trichechus manatus latirostris</name>
    <name type="common">Florida manatee</name>
    <dbReference type="NCBI Taxonomy" id="127582"/>
    <lineage>
        <taxon>Eukaryota</taxon>
        <taxon>Metazoa</taxon>
        <taxon>Chordata</taxon>
        <taxon>Craniata</taxon>
        <taxon>Vertebrata</taxon>
        <taxon>Euteleostomi</taxon>
        <taxon>Mammalia</taxon>
        <taxon>Eutheria</taxon>
        <taxon>Afrotheria</taxon>
        <taxon>Sirenia</taxon>
        <taxon>Trichechidae</taxon>
        <taxon>Trichechus</taxon>
    </lineage>
</organism>
<feature type="transmembrane region" description="Helical" evidence="16">
    <location>
        <begin position="469"/>
        <end position="494"/>
    </location>
</feature>
<dbReference type="AlphaFoldDB" id="A0A2Y9G1L0"/>
<dbReference type="PROSITE" id="PS00650">
    <property type="entry name" value="G_PROTEIN_RECEP_F2_2"/>
    <property type="match status" value="1"/>
</dbReference>
<evidence type="ECO:0000256" key="6">
    <source>
        <dbReference type="ARBA" id="ARBA00022729"/>
    </source>
</evidence>
<evidence type="ECO:0000256" key="8">
    <source>
        <dbReference type="ARBA" id="ARBA00023040"/>
    </source>
</evidence>
<keyword evidence="10" id="KW-1015">Disulfide bond</keyword>
<dbReference type="GO" id="GO:0007188">
    <property type="term" value="P:adenylate cyclase-modulating G protein-coupled receptor signaling pathway"/>
    <property type="evidence" value="ECO:0007669"/>
    <property type="project" value="TreeGrafter"/>
</dbReference>